<dbReference type="EMBL" id="NEVH01011186">
    <property type="protein sequence ID" value="PNF32207.1"/>
    <property type="molecule type" value="Genomic_DNA"/>
</dbReference>
<comment type="subcellular location">
    <subcellularLocation>
        <location evidence="3">Endoplasmic reticulum membrane</location>
        <topology evidence="3">Peripheral membrane protein</topology>
    </subcellularLocation>
    <subcellularLocation>
        <location evidence="2">Microsome membrane</location>
        <topology evidence="2">Peripheral membrane protein</topology>
    </subcellularLocation>
</comment>
<evidence type="ECO:0000256" key="12">
    <source>
        <dbReference type="ARBA" id="ARBA00023136"/>
    </source>
</evidence>
<dbReference type="GO" id="GO:0020037">
    <property type="term" value="F:heme binding"/>
    <property type="evidence" value="ECO:0007669"/>
    <property type="project" value="InterPro"/>
</dbReference>
<name>A0A2J7QUF7_9NEOP</name>
<dbReference type="InterPro" id="IPR036396">
    <property type="entry name" value="Cyt_P450_sf"/>
</dbReference>
<dbReference type="InterPro" id="IPR050476">
    <property type="entry name" value="Insect_CytP450_Detox"/>
</dbReference>
<dbReference type="Gene3D" id="1.10.630.10">
    <property type="entry name" value="Cytochrome P450"/>
    <property type="match status" value="1"/>
</dbReference>
<evidence type="ECO:0000313" key="16">
    <source>
        <dbReference type="EMBL" id="PNF32206.1"/>
    </source>
</evidence>
<keyword evidence="10 13" id="KW-0408">Iron</keyword>
<dbReference type="OrthoDB" id="2789670at2759"/>
<evidence type="ECO:0000256" key="10">
    <source>
        <dbReference type="ARBA" id="ARBA00023004"/>
    </source>
</evidence>
<keyword evidence="8" id="KW-0492">Microsome</keyword>
<dbReference type="InterPro" id="IPR001128">
    <property type="entry name" value="Cyt_P450"/>
</dbReference>
<keyword evidence="6 13" id="KW-0479">Metal-binding</keyword>
<dbReference type="GO" id="GO:0016705">
    <property type="term" value="F:oxidoreductase activity, acting on paired donors, with incorporation or reduction of molecular oxygen"/>
    <property type="evidence" value="ECO:0007669"/>
    <property type="project" value="InterPro"/>
</dbReference>
<dbReference type="InterPro" id="IPR017972">
    <property type="entry name" value="Cyt_P450_CS"/>
</dbReference>
<dbReference type="STRING" id="105785.A0A2J7QUF7"/>
<evidence type="ECO:0000256" key="6">
    <source>
        <dbReference type="ARBA" id="ARBA00022723"/>
    </source>
</evidence>
<evidence type="ECO:0000256" key="4">
    <source>
        <dbReference type="ARBA" id="ARBA00010617"/>
    </source>
</evidence>
<dbReference type="CDD" id="cd11056">
    <property type="entry name" value="CYP6-like"/>
    <property type="match status" value="1"/>
</dbReference>
<dbReference type="PRINTS" id="PR00463">
    <property type="entry name" value="EP450I"/>
</dbReference>
<keyword evidence="5 13" id="KW-0349">Heme</keyword>
<evidence type="ECO:0000256" key="3">
    <source>
        <dbReference type="ARBA" id="ARBA00004406"/>
    </source>
</evidence>
<comment type="similarity">
    <text evidence="4 14">Belongs to the cytochrome P450 family.</text>
</comment>
<evidence type="ECO:0000256" key="9">
    <source>
        <dbReference type="ARBA" id="ARBA00023002"/>
    </source>
</evidence>
<comment type="caution">
    <text evidence="16">The sequence shown here is derived from an EMBL/GenBank/DDBJ whole genome shotgun (WGS) entry which is preliminary data.</text>
</comment>
<feature type="binding site" description="axial binding residue" evidence="13">
    <location>
        <position position="474"/>
    </location>
    <ligand>
        <name>heme</name>
        <dbReference type="ChEBI" id="CHEBI:30413"/>
    </ligand>
    <ligandPart>
        <name>Fe</name>
        <dbReference type="ChEBI" id="CHEBI:18248"/>
    </ligandPart>
</feature>
<keyword evidence="11 14" id="KW-0503">Monooxygenase</keyword>
<evidence type="ECO:0000256" key="8">
    <source>
        <dbReference type="ARBA" id="ARBA00022848"/>
    </source>
</evidence>
<evidence type="ECO:0000256" key="15">
    <source>
        <dbReference type="SAM" id="Phobius"/>
    </source>
</evidence>
<dbReference type="PANTHER" id="PTHR24292">
    <property type="entry name" value="CYTOCHROME P450"/>
    <property type="match status" value="1"/>
</dbReference>
<evidence type="ECO:0000256" key="2">
    <source>
        <dbReference type="ARBA" id="ARBA00004174"/>
    </source>
</evidence>
<comment type="cofactor">
    <cofactor evidence="1 13">
        <name>heme</name>
        <dbReference type="ChEBI" id="CHEBI:30413"/>
    </cofactor>
</comment>
<keyword evidence="17" id="KW-1185">Reference proteome</keyword>
<evidence type="ECO:0000256" key="7">
    <source>
        <dbReference type="ARBA" id="ARBA00022824"/>
    </source>
</evidence>
<sequence length="531" mass="61340">MAMLGNSLLEGTVLFVSSFLLFAWLYFWYKFSYWQRRGVPHSKPTMIFGSYKDCVLQKECVGQFMQRMYNEGVGKRFFGCYVFTRPALVLRDPELMKEILVKEFNTFFNRNAQSNHQKDPLSQNLFLIKGELWRHLRLKMSPIFTSFRLKQMFPLINTCGKQLCQYVERSDKQIEMKEVAGKYATDVITTCAFGIESNSLLNPNAEFREFGRKIFDFSVYRSFEFMSAFMLPLVAKLMGITFFSRETTKFMRKTFWETIQEREEKKIERHDFLELLIKLKNGKDITNEKSMKNGLSTETLNGTTDVSNGIMKDSKPIQLEGDILVAQAAIFFTAGFESNASTTSFTLYELAMQPHLQTRLREEILHTLDKNEGQFTYEAIRDMEYLHMVISETLRKFPPLPILDRVAERDYVIPGTDITIEKGTTVYVPLLGIHMDPEVFPDPEHYDPERFNEKNRKARHPFMYLPFGEGPKYCIGKGFGLIASKVAVANVLANFIVSPCADTPSSIQLNPKAMILAARGGIRLKFTKLNR</sequence>
<feature type="transmembrane region" description="Helical" evidence="15">
    <location>
        <begin position="12"/>
        <end position="29"/>
    </location>
</feature>
<evidence type="ECO:0000256" key="14">
    <source>
        <dbReference type="RuleBase" id="RU000461"/>
    </source>
</evidence>
<proteinExistence type="inferred from homology"/>
<keyword evidence="9 14" id="KW-0560">Oxidoreductase</keyword>
<evidence type="ECO:0000256" key="13">
    <source>
        <dbReference type="PIRSR" id="PIRSR602401-1"/>
    </source>
</evidence>
<keyword evidence="15" id="KW-1133">Transmembrane helix</keyword>
<dbReference type="PRINTS" id="PR00385">
    <property type="entry name" value="P450"/>
</dbReference>
<dbReference type="FunCoup" id="A0A2J7QUF7">
    <property type="interactions" value="63"/>
</dbReference>
<evidence type="ECO:0000256" key="5">
    <source>
        <dbReference type="ARBA" id="ARBA00022617"/>
    </source>
</evidence>
<evidence type="ECO:0000256" key="1">
    <source>
        <dbReference type="ARBA" id="ARBA00001971"/>
    </source>
</evidence>
<dbReference type="InParanoid" id="A0A2J7QUF7"/>
<evidence type="ECO:0000313" key="17">
    <source>
        <dbReference type="Proteomes" id="UP000235965"/>
    </source>
</evidence>
<dbReference type="PANTHER" id="PTHR24292:SF45">
    <property type="entry name" value="CYTOCHROME P450 6G1-RELATED"/>
    <property type="match status" value="1"/>
</dbReference>
<protein>
    <submittedName>
        <fullName evidence="16">Cytochrome P450 6k1</fullName>
    </submittedName>
</protein>
<reference evidence="16 17" key="1">
    <citation type="submission" date="2017-12" db="EMBL/GenBank/DDBJ databases">
        <title>Hemimetabolous genomes reveal molecular basis of termite eusociality.</title>
        <authorList>
            <person name="Harrison M.C."/>
            <person name="Jongepier E."/>
            <person name="Robertson H.M."/>
            <person name="Arning N."/>
            <person name="Bitard-Feildel T."/>
            <person name="Chao H."/>
            <person name="Childers C.P."/>
            <person name="Dinh H."/>
            <person name="Doddapaneni H."/>
            <person name="Dugan S."/>
            <person name="Gowin J."/>
            <person name="Greiner C."/>
            <person name="Han Y."/>
            <person name="Hu H."/>
            <person name="Hughes D.S.T."/>
            <person name="Huylmans A.-K."/>
            <person name="Kemena C."/>
            <person name="Kremer L.P.M."/>
            <person name="Lee S.L."/>
            <person name="Lopez-Ezquerra A."/>
            <person name="Mallet L."/>
            <person name="Monroy-Kuhn J.M."/>
            <person name="Moser A."/>
            <person name="Murali S.C."/>
            <person name="Muzny D.M."/>
            <person name="Otani S."/>
            <person name="Piulachs M.-D."/>
            <person name="Poelchau M."/>
            <person name="Qu J."/>
            <person name="Schaub F."/>
            <person name="Wada-Katsumata A."/>
            <person name="Worley K.C."/>
            <person name="Xie Q."/>
            <person name="Ylla G."/>
            <person name="Poulsen M."/>
            <person name="Gibbs R.A."/>
            <person name="Schal C."/>
            <person name="Richards S."/>
            <person name="Belles X."/>
            <person name="Korb J."/>
            <person name="Bornberg-Bauer E."/>
        </authorList>
    </citation>
    <scope>NUCLEOTIDE SEQUENCE [LARGE SCALE GENOMIC DNA]</scope>
    <source>
        <tissue evidence="16">Whole body</tissue>
    </source>
</reference>
<dbReference type="Pfam" id="PF00067">
    <property type="entry name" value="p450"/>
    <property type="match status" value="1"/>
</dbReference>
<keyword evidence="7" id="KW-0256">Endoplasmic reticulum</keyword>
<accession>A0A2J7QUF7</accession>
<keyword evidence="12 15" id="KW-0472">Membrane</keyword>
<dbReference type="InterPro" id="IPR002401">
    <property type="entry name" value="Cyt_P450_E_grp-I"/>
</dbReference>
<dbReference type="PROSITE" id="PS00086">
    <property type="entry name" value="CYTOCHROME_P450"/>
    <property type="match status" value="1"/>
</dbReference>
<organism evidence="16 17">
    <name type="scientific">Cryptotermes secundus</name>
    <dbReference type="NCBI Taxonomy" id="105785"/>
    <lineage>
        <taxon>Eukaryota</taxon>
        <taxon>Metazoa</taxon>
        <taxon>Ecdysozoa</taxon>
        <taxon>Arthropoda</taxon>
        <taxon>Hexapoda</taxon>
        <taxon>Insecta</taxon>
        <taxon>Pterygota</taxon>
        <taxon>Neoptera</taxon>
        <taxon>Polyneoptera</taxon>
        <taxon>Dictyoptera</taxon>
        <taxon>Blattodea</taxon>
        <taxon>Blattoidea</taxon>
        <taxon>Termitoidae</taxon>
        <taxon>Kalotermitidae</taxon>
        <taxon>Cryptotermitinae</taxon>
        <taxon>Cryptotermes</taxon>
    </lineage>
</organism>
<dbReference type="GO" id="GO:0005789">
    <property type="term" value="C:endoplasmic reticulum membrane"/>
    <property type="evidence" value="ECO:0007669"/>
    <property type="project" value="UniProtKB-SubCell"/>
</dbReference>
<evidence type="ECO:0000256" key="11">
    <source>
        <dbReference type="ARBA" id="ARBA00023033"/>
    </source>
</evidence>
<dbReference type="Proteomes" id="UP000235965">
    <property type="component" value="Unassembled WGS sequence"/>
</dbReference>
<dbReference type="EMBL" id="NEVH01011186">
    <property type="protein sequence ID" value="PNF32206.1"/>
    <property type="molecule type" value="Genomic_DNA"/>
</dbReference>
<dbReference type="GO" id="GO:0005506">
    <property type="term" value="F:iron ion binding"/>
    <property type="evidence" value="ECO:0007669"/>
    <property type="project" value="InterPro"/>
</dbReference>
<gene>
    <name evidence="16" type="primary">CYP6K1_3</name>
    <name evidence="16" type="ORF">B7P43_G00736</name>
</gene>
<dbReference type="GO" id="GO:0004497">
    <property type="term" value="F:monooxygenase activity"/>
    <property type="evidence" value="ECO:0007669"/>
    <property type="project" value="UniProtKB-KW"/>
</dbReference>
<dbReference type="AlphaFoldDB" id="A0A2J7QUF7"/>
<dbReference type="SUPFAM" id="SSF48264">
    <property type="entry name" value="Cytochrome P450"/>
    <property type="match status" value="1"/>
</dbReference>
<keyword evidence="15" id="KW-0812">Transmembrane</keyword>
<dbReference type="FunFam" id="1.10.630.10:FF:000042">
    <property type="entry name" value="Cytochrome P450"/>
    <property type="match status" value="1"/>
</dbReference>